<reference evidence="1 2" key="1">
    <citation type="journal article" date="2023" name="Limnol Oceanogr Lett">
        <title>Environmental adaptations by the intertidal Antarctic cyanobacterium Halotia branconii CENA392 as revealed using long-read genome sequencing.</title>
        <authorList>
            <person name="Dextro R.B."/>
            <person name="Delbaje E."/>
            <person name="Freitas P.N.N."/>
            <person name="Geraldes V."/>
            <person name="Pinto E."/>
            <person name="Long P.F."/>
            <person name="Fiore M.F."/>
        </authorList>
    </citation>
    <scope>NUCLEOTIDE SEQUENCE [LARGE SCALE GENOMIC DNA]</scope>
    <source>
        <strain evidence="1 2">CENA392</strain>
    </source>
</reference>
<organism evidence="1 2">
    <name type="scientific">Halotia branconii CENA392</name>
    <dbReference type="NCBI Taxonomy" id="1539056"/>
    <lineage>
        <taxon>Bacteria</taxon>
        <taxon>Bacillati</taxon>
        <taxon>Cyanobacteriota</taxon>
        <taxon>Cyanophyceae</taxon>
        <taxon>Nostocales</taxon>
        <taxon>Nodulariaceae</taxon>
        <taxon>Halotia</taxon>
    </lineage>
</organism>
<dbReference type="RefSeq" id="WP_281483687.1">
    <property type="nucleotide sequence ID" value="NZ_CP124543.1"/>
</dbReference>
<sequence>MNTKLVESLLQIILSLSDEERILLEEKLFFDSSQPLTSDLMHLAQAGGAFEFLNEEPDIYTLDDGEPI</sequence>
<keyword evidence="2" id="KW-1185">Reference proteome</keyword>
<accession>A0AAJ6NTP7</accession>
<protein>
    <submittedName>
        <fullName evidence="1">Uncharacterized protein</fullName>
    </submittedName>
</protein>
<dbReference type="AlphaFoldDB" id="A0AAJ6NTP7"/>
<evidence type="ECO:0000313" key="2">
    <source>
        <dbReference type="Proteomes" id="UP001223520"/>
    </source>
</evidence>
<evidence type="ECO:0000313" key="1">
    <source>
        <dbReference type="EMBL" id="WGV26437.1"/>
    </source>
</evidence>
<dbReference type="KEGG" id="hbq:QI031_02690"/>
<gene>
    <name evidence="1" type="ORF">QI031_02690</name>
</gene>
<proteinExistence type="predicted"/>
<name>A0AAJ6NTP7_9CYAN</name>
<dbReference type="EMBL" id="CP124543">
    <property type="protein sequence ID" value="WGV26437.1"/>
    <property type="molecule type" value="Genomic_DNA"/>
</dbReference>
<dbReference type="Proteomes" id="UP001223520">
    <property type="component" value="Chromosome"/>
</dbReference>